<feature type="compositionally biased region" description="Basic residues" evidence="1">
    <location>
        <begin position="59"/>
        <end position="77"/>
    </location>
</feature>
<gene>
    <name evidence="2" type="ORF">Y88_0452</name>
</gene>
<keyword evidence="3" id="KW-1185">Reference proteome</keyword>
<dbReference type="AlphaFoldDB" id="F1Z9A8"/>
<evidence type="ECO:0000256" key="1">
    <source>
        <dbReference type="SAM" id="MobiDB-lite"/>
    </source>
</evidence>
<comment type="caution">
    <text evidence="2">The sequence shown here is derived from an EMBL/GenBank/DDBJ whole genome shotgun (WGS) entry which is preliminary data.</text>
</comment>
<dbReference type="HOGENOM" id="CLU_112412_1_0_5"/>
<organism evidence="2 3">
    <name type="scientific">Novosphingobium nitrogenifigens DSM 19370</name>
    <dbReference type="NCBI Taxonomy" id="983920"/>
    <lineage>
        <taxon>Bacteria</taxon>
        <taxon>Pseudomonadati</taxon>
        <taxon>Pseudomonadota</taxon>
        <taxon>Alphaproteobacteria</taxon>
        <taxon>Sphingomonadales</taxon>
        <taxon>Sphingomonadaceae</taxon>
        <taxon>Novosphingobium</taxon>
    </lineage>
</organism>
<dbReference type="InParanoid" id="F1Z9A8"/>
<evidence type="ECO:0000313" key="2">
    <source>
        <dbReference type="EMBL" id="EGD58397.1"/>
    </source>
</evidence>
<proteinExistence type="predicted"/>
<dbReference type="STRING" id="983920.Y88_0452"/>
<accession>F1Z9A8</accession>
<protein>
    <submittedName>
        <fullName evidence="2">Phage virion morphogenesis protein</fullName>
    </submittedName>
</protein>
<dbReference type="RefSeq" id="WP_008066853.1">
    <property type="nucleotide sequence ID" value="NZ_AQWK01000002.1"/>
</dbReference>
<dbReference type="OrthoDB" id="6402405at2"/>
<dbReference type="NCBIfam" id="TIGR01635">
    <property type="entry name" value="tail_comp_S"/>
    <property type="match status" value="1"/>
</dbReference>
<dbReference type="EMBL" id="AEWJ01000041">
    <property type="protein sequence ID" value="EGD58397.1"/>
    <property type="molecule type" value="Genomic_DNA"/>
</dbReference>
<feature type="region of interest" description="Disordered" evidence="1">
    <location>
        <begin position="53"/>
        <end position="77"/>
    </location>
</feature>
<dbReference type="InterPro" id="IPR006522">
    <property type="entry name" value="Phage_virion_morphogenesis"/>
</dbReference>
<evidence type="ECO:0000313" key="3">
    <source>
        <dbReference type="Proteomes" id="UP000004728"/>
    </source>
</evidence>
<dbReference type="Pfam" id="PF05069">
    <property type="entry name" value="Phage_tail_S"/>
    <property type="match status" value="1"/>
</dbReference>
<name>F1Z9A8_9SPHN</name>
<dbReference type="eggNOG" id="COG5005">
    <property type="taxonomic scope" value="Bacteria"/>
</dbReference>
<sequence>MADTDAFDELEHWLANMAADLAPPRRVALARKVGQVLRKLNAARVAANLTPEGLPMAPRKAKPPRKTKAARPRLRQRQKSARMFKRIELARNMTVKPSTEGVSLGFTPRVRDTAAIHHFGLVAPVDPRIPRSIAVRYPERPLLGFSAADRDMIMAEVMEWLAK</sequence>
<reference evidence="2 3" key="1">
    <citation type="journal article" date="2012" name="J. Bacteriol.">
        <title>Draft Genome Sequence of Novosphingobium nitrogenifigens Y88T.</title>
        <authorList>
            <person name="Strabala T.J."/>
            <person name="Macdonald L."/>
            <person name="Liu V."/>
            <person name="Smit A.M."/>
        </authorList>
    </citation>
    <scope>NUCLEOTIDE SEQUENCE [LARGE SCALE GENOMIC DNA]</scope>
    <source>
        <strain evidence="2 3">DSM 19370</strain>
    </source>
</reference>
<dbReference type="Proteomes" id="UP000004728">
    <property type="component" value="Unassembled WGS sequence"/>
</dbReference>